<name>D9PH81_9ZZZZ</name>
<comment type="caution">
    <text evidence="1">The sequence shown here is derived from an EMBL/GenBank/DDBJ whole genome shotgun (WGS) entry which is preliminary data.</text>
</comment>
<gene>
    <name evidence="1" type="ORF">LDC_0881</name>
</gene>
<evidence type="ECO:0000313" key="1">
    <source>
        <dbReference type="EMBL" id="EFK97108.1"/>
    </source>
</evidence>
<sequence>MTYFEGCDKGNVCATCGTQCYVIPFLKNGKAFPIYITNHTDPNSDFQKCYFEDNHYVCVHNDMFKQTGDSPDIIVDISRVL</sequence>
<proteinExistence type="predicted"/>
<protein>
    <submittedName>
        <fullName evidence="1">Uncharacterized protein</fullName>
    </submittedName>
</protein>
<dbReference type="EMBL" id="ADZX01000356">
    <property type="protein sequence ID" value="EFK97108.1"/>
    <property type="molecule type" value="Genomic_DNA"/>
</dbReference>
<dbReference type="AlphaFoldDB" id="D9PH81"/>
<reference evidence="1" key="2">
    <citation type="journal article" date="2011" name="Microb. Ecol.">
        <title>Taxonomic and Functional Metagenomic Profiling of the Microbial Community in the Anoxic Sediment of a Sub-saline Shallow Lake (Laguna de Carrizo, Central Spain).</title>
        <authorList>
            <person name="Ferrer M."/>
            <person name="Guazzaroni M.E."/>
            <person name="Richter M."/>
            <person name="Garcia-Salamanca A."/>
            <person name="Yarza P."/>
            <person name="Suarez-Suarez A."/>
            <person name="Solano J."/>
            <person name="Alcaide M."/>
            <person name="van Dillewijn P."/>
            <person name="Molina-Henares M.A."/>
            <person name="Lopez-Cortes N."/>
            <person name="Al-Ramahi Y."/>
            <person name="Guerrero C."/>
            <person name="Acosta A."/>
            <person name="de Eugenio L.I."/>
            <person name="Martinez V."/>
            <person name="Marques S."/>
            <person name="Rojo F."/>
            <person name="Santero E."/>
            <person name="Genilloud O."/>
            <person name="Perez-Perez J."/>
            <person name="Rossello-Mora R."/>
            <person name="Ramos J.L."/>
        </authorList>
    </citation>
    <scope>NUCLEOTIDE SEQUENCE</scope>
</reference>
<accession>D9PH81</accession>
<organism evidence="1">
    <name type="scientific">sediment metagenome</name>
    <dbReference type="NCBI Taxonomy" id="749907"/>
    <lineage>
        <taxon>unclassified sequences</taxon>
        <taxon>metagenomes</taxon>
        <taxon>ecological metagenomes</taxon>
    </lineage>
</organism>
<reference evidence="1" key="1">
    <citation type="submission" date="2010-07" db="EMBL/GenBank/DDBJ databases">
        <authorList>
            <consortium name="CONSOLIDER consortium CSD2007-00005"/>
            <person name="Guazzaroni M.-E."/>
            <person name="Richter M."/>
            <person name="Garcia-Salamanca A."/>
            <person name="Yarza P."/>
            <person name="Ferrer M."/>
        </authorList>
    </citation>
    <scope>NUCLEOTIDE SEQUENCE</scope>
</reference>